<feature type="domain" description="DUF6883" evidence="1">
    <location>
        <begin position="4"/>
        <end position="98"/>
    </location>
</feature>
<dbReference type="EMBL" id="DVFW01000012">
    <property type="protein sequence ID" value="HIQ79953.1"/>
    <property type="molecule type" value="Genomic_DNA"/>
</dbReference>
<evidence type="ECO:0000313" key="3">
    <source>
        <dbReference type="Proteomes" id="UP000886787"/>
    </source>
</evidence>
<dbReference type="AlphaFoldDB" id="A0A9D0ZG25"/>
<accession>A0A9D0ZG25</accession>
<dbReference type="Proteomes" id="UP000886787">
    <property type="component" value="Unassembled WGS sequence"/>
</dbReference>
<reference evidence="2" key="2">
    <citation type="journal article" date="2021" name="PeerJ">
        <title>Extensive microbial diversity within the chicken gut microbiome revealed by metagenomics and culture.</title>
        <authorList>
            <person name="Gilroy R."/>
            <person name="Ravi A."/>
            <person name="Getino M."/>
            <person name="Pursley I."/>
            <person name="Horton D.L."/>
            <person name="Alikhan N.F."/>
            <person name="Baker D."/>
            <person name="Gharbi K."/>
            <person name="Hall N."/>
            <person name="Watson M."/>
            <person name="Adriaenssens E.M."/>
            <person name="Foster-Nyarko E."/>
            <person name="Jarju S."/>
            <person name="Secka A."/>
            <person name="Antonio M."/>
            <person name="Oren A."/>
            <person name="Chaudhuri R.R."/>
            <person name="La Ragione R."/>
            <person name="Hildebrand F."/>
            <person name="Pallen M.J."/>
        </authorList>
    </citation>
    <scope>NUCLEOTIDE SEQUENCE</scope>
    <source>
        <strain evidence="2">ChiSjej1B19-3389</strain>
    </source>
</reference>
<comment type="caution">
    <text evidence="2">The sequence shown here is derived from an EMBL/GenBank/DDBJ whole genome shotgun (WGS) entry which is preliminary data.</text>
</comment>
<evidence type="ECO:0000313" key="2">
    <source>
        <dbReference type="EMBL" id="HIQ79953.1"/>
    </source>
</evidence>
<sequence>SEYSKFDPYLFDPDNFYKHGKNRAFESWGYTVNDARWLQAELEKQALKKYIAGDYALGKLNKYGQRINVKVTISRKDGTGEVSFMTGWMVKPNGKLKLNTPYGGK</sequence>
<dbReference type="InterPro" id="IPR049250">
    <property type="entry name" value="DUF6883"/>
</dbReference>
<protein>
    <recommendedName>
        <fullName evidence="1">DUF6883 domain-containing protein</fullName>
    </recommendedName>
</protein>
<gene>
    <name evidence="2" type="ORF">IAD32_01550</name>
</gene>
<name>A0A9D0ZG25_9FIRM</name>
<reference evidence="2" key="1">
    <citation type="submission" date="2020-10" db="EMBL/GenBank/DDBJ databases">
        <authorList>
            <person name="Gilroy R."/>
        </authorList>
    </citation>
    <scope>NUCLEOTIDE SEQUENCE</scope>
    <source>
        <strain evidence="2">ChiSjej1B19-3389</strain>
    </source>
</reference>
<feature type="non-terminal residue" evidence="2">
    <location>
        <position position="1"/>
    </location>
</feature>
<proteinExistence type="predicted"/>
<evidence type="ECO:0000259" key="1">
    <source>
        <dbReference type="Pfam" id="PF21814"/>
    </source>
</evidence>
<dbReference type="Pfam" id="PF21814">
    <property type="entry name" value="DUF6883"/>
    <property type="match status" value="1"/>
</dbReference>
<organism evidence="2 3">
    <name type="scientific">Candidatus Scatavimonas merdigallinarum</name>
    <dbReference type="NCBI Taxonomy" id="2840914"/>
    <lineage>
        <taxon>Bacteria</taxon>
        <taxon>Bacillati</taxon>
        <taxon>Bacillota</taxon>
        <taxon>Clostridia</taxon>
        <taxon>Eubacteriales</taxon>
        <taxon>Oscillospiraceae</taxon>
        <taxon>Oscillospiraceae incertae sedis</taxon>
        <taxon>Candidatus Scatavimonas</taxon>
    </lineage>
</organism>